<dbReference type="NCBIfam" id="TIGR01727">
    <property type="entry name" value="oligo_HPY"/>
    <property type="match status" value="1"/>
</dbReference>
<name>A0A291GVW7_9MICO</name>
<dbReference type="RefSeq" id="WP_096798806.1">
    <property type="nucleotide sequence ID" value="NZ_CP023564.1"/>
</dbReference>
<dbReference type="InterPro" id="IPR013563">
    <property type="entry name" value="Oligopep_ABC_C"/>
</dbReference>
<dbReference type="PANTHER" id="PTHR43297">
    <property type="entry name" value="OLIGOPEPTIDE TRANSPORT ATP-BINDING PROTEIN APPD"/>
    <property type="match status" value="1"/>
</dbReference>
<keyword evidence="10" id="KW-1185">Reference proteome</keyword>
<proteinExistence type="inferred from homology"/>
<dbReference type="PROSITE" id="PS50893">
    <property type="entry name" value="ABC_TRANSPORTER_2"/>
    <property type="match status" value="1"/>
</dbReference>
<evidence type="ECO:0000313" key="10">
    <source>
        <dbReference type="Proteomes" id="UP000217889"/>
    </source>
</evidence>
<feature type="domain" description="ABC transporter" evidence="8">
    <location>
        <begin position="29"/>
        <end position="282"/>
    </location>
</feature>
<evidence type="ECO:0000256" key="6">
    <source>
        <dbReference type="ARBA" id="ARBA00022840"/>
    </source>
</evidence>
<keyword evidence="5" id="KW-0547">Nucleotide-binding</keyword>
<comment type="subcellular location">
    <subcellularLocation>
        <location evidence="1">Cell membrane</location>
        <topology evidence="1">Peripheral membrane protein</topology>
    </subcellularLocation>
</comment>
<evidence type="ECO:0000256" key="7">
    <source>
        <dbReference type="ARBA" id="ARBA00023136"/>
    </source>
</evidence>
<dbReference type="Pfam" id="PF08352">
    <property type="entry name" value="oligo_HPY"/>
    <property type="match status" value="1"/>
</dbReference>
<dbReference type="SUPFAM" id="SSF52540">
    <property type="entry name" value="P-loop containing nucleoside triphosphate hydrolases"/>
    <property type="match status" value="1"/>
</dbReference>
<dbReference type="PROSITE" id="PS00211">
    <property type="entry name" value="ABC_TRANSPORTER_1"/>
    <property type="match status" value="1"/>
</dbReference>
<dbReference type="GO" id="GO:0005524">
    <property type="term" value="F:ATP binding"/>
    <property type="evidence" value="ECO:0007669"/>
    <property type="project" value="UniProtKB-KW"/>
</dbReference>
<keyword evidence="7" id="KW-0472">Membrane</keyword>
<evidence type="ECO:0000256" key="4">
    <source>
        <dbReference type="ARBA" id="ARBA00022475"/>
    </source>
</evidence>
<dbReference type="InterPro" id="IPR050388">
    <property type="entry name" value="ABC_Ni/Peptide_Import"/>
</dbReference>
<evidence type="ECO:0000313" key="9">
    <source>
        <dbReference type="EMBL" id="ATG54337.1"/>
    </source>
</evidence>
<keyword evidence="4" id="KW-1003">Cell membrane</keyword>
<dbReference type="InterPro" id="IPR003439">
    <property type="entry name" value="ABC_transporter-like_ATP-bd"/>
</dbReference>
<evidence type="ECO:0000256" key="1">
    <source>
        <dbReference type="ARBA" id="ARBA00004202"/>
    </source>
</evidence>
<dbReference type="SMART" id="SM00382">
    <property type="entry name" value="AAA"/>
    <property type="match status" value="1"/>
</dbReference>
<evidence type="ECO:0000256" key="5">
    <source>
        <dbReference type="ARBA" id="ARBA00022741"/>
    </source>
</evidence>
<dbReference type="OrthoDB" id="3677453at2"/>
<dbReference type="GO" id="GO:0016887">
    <property type="term" value="F:ATP hydrolysis activity"/>
    <property type="evidence" value="ECO:0007669"/>
    <property type="project" value="InterPro"/>
</dbReference>
<dbReference type="Gene3D" id="3.40.50.300">
    <property type="entry name" value="P-loop containing nucleotide triphosphate hydrolases"/>
    <property type="match status" value="1"/>
</dbReference>
<accession>A0A291GVW7</accession>
<evidence type="ECO:0000256" key="2">
    <source>
        <dbReference type="ARBA" id="ARBA00005417"/>
    </source>
</evidence>
<reference evidence="9 10" key="1">
    <citation type="journal article" date="2014" name="Int. J. Syst. Evol. Microbiol.">
        <title>Brachybacterium ginsengisoli sp. nov., isolated from soil of a ginseng field.</title>
        <authorList>
            <person name="Hoang V.A."/>
            <person name="Kim Y.J."/>
            <person name="Nguyen N.L."/>
            <person name="Yang D.C."/>
        </authorList>
    </citation>
    <scope>NUCLEOTIDE SEQUENCE [LARGE SCALE GENOMIC DNA]</scope>
    <source>
        <strain evidence="9 10">DCY80</strain>
    </source>
</reference>
<gene>
    <name evidence="9" type="ORF">CFK41_05765</name>
</gene>
<dbReference type="GO" id="GO:0015833">
    <property type="term" value="P:peptide transport"/>
    <property type="evidence" value="ECO:0007669"/>
    <property type="project" value="InterPro"/>
</dbReference>
<sequence length="373" mass="40618">MTLTSAPQHHETETEILERLERSRTLLDVRGLCVDYVTESGNIRACDDVDLTLKRGEILGVAGESASGKSTLLNALGRLQRMPAATSAGEIWFHPTDGSDPVDIATLDERELAPYRWTRISVVMQSAMASLNPVIRLGEQFTDVIRTHAPEVSEAAARAQAEELLTMVGISADRLTAFPFQLSGGMQQRALIALSLACDPDLVLMDEPTTAVDVVMQRQILDQVLAAQERLGFAVVFVTHDLSLLLEISDRIAIMYGGKVVEVGTAARLHSSAKHPYTRALRRAFPPLSEPVRRLSGIPGSPPDLLALPAGCAFSTRCGDAMPLCHQRIPQLRDIDPGRSACFLTNGELSDEELAQQLAARDAAPEQHREDRS</sequence>
<dbReference type="Pfam" id="PF00005">
    <property type="entry name" value="ABC_tran"/>
    <property type="match status" value="1"/>
</dbReference>
<dbReference type="InterPro" id="IPR027417">
    <property type="entry name" value="P-loop_NTPase"/>
</dbReference>
<keyword evidence="3" id="KW-0813">Transport</keyword>
<keyword evidence="6 9" id="KW-0067">ATP-binding</keyword>
<dbReference type="GO" id="GO:0005886">
    <property type="term" value="C:plasma membrane"/>
    <property type="evidence" value="ECO:0007669"/>
    <property type="project" value="UniProtKB-SubCell"/>
</dbReference>
<comment type="similarity">
    <text evidence="2">Belongs to the ABC transporter superfamily.</text>
</comment>
<protein>
    <submittedName>
        <fullName evidence="9">Dipeptide/oligopeptide/nickel ABC transporter ATP-binding protein</fullName>
    </submittedName>
</protein>
<dbReference type="FunFam" id="3.40.50.300:FF:000016">
    <property type="entry name" value="Oligopeptide ABC transporter ATP-binding component"/>
    <property type="match status" value="1"/>
</dbReference>
<dbReference type="AlphaFoldDB" id="A0A291GVW7"/>
<dbReference type="CDD" id="cd03257">
    <property type="entry name" value="ABC_NikE_OppD_transporters"/>
    <property type="match status" value="1"/>
</dbReference>
<dbReference type="InterPro" id="IPR017871">
    <property type="entry name" value="ABC_transporter-like_CS"/>
</dbReference>
<evidence type="ECO:0000259" key="8">
    <source>
        <dbReference type="PROSITE" id="PS50893"/>
    </source>
</evidence>
<evidence type="ECO:0000256" key="3">
    <source>
        <dbReference type="ARBA" id="ARBA00022448"/>
    </source>
</evidence>
<organism evidence="9 10">
    <name type="scientific">Brachybacterium ginsengisoli</name>
    <dbReference type="NCBI Taxonomy" id="1331682"/>
    <lineage>
        <taxon>Bacteria</taxon>
        <taxon>Bacillati</taxon>
        <taxon>Actinomycetota</taxon>
        <taxon>Actinomycetes</taxon>
        <taxon>Micrococcales</taxon>
        <taxon>Dermabacteraceae</taxon>
        <taxon>Brachybacterium</taxon>
    </lineage>
</organism>
<dbReference type="Proteomes" id="UP000217889">
    <property type="component" value="Chromosome"/>
</dbReference>
<dbReference type="PANTHER" id="PTHR43297:SF2">
    <property type="entry name" value="DIPEPTIDE TRANSPORT ATP-BINDING PROTEIN DPPD"/>
    <property type="match status" value="1"/>
</dbReference>
<dbReference type="KEGG" id="bgg:CFK41_05765"/>
<dbReference type="InterPro" id="IPR003593">
    <property type="entry name" value="AAA+_ATPase"/>
</dbReference>
<dbReference type="EMBL" id="CP023564">
    <property type="protein sequence ID" value="ATG54337.1"/>
    <property type="molecule type" value="Genomic_DNA"/>
</dbReference>